<evidence type="ECO:0000313" key="1">
    <source>
        <dbReference type="EMBL" id="GHG10516.1"/>
    </source>
</evidence>
<sequence length="40" mass="4360">MLAHDLNRVTYTQWLTVTDVDNVPETEGLLGTLAGNWAGS</sequence>
<protein>
    <submittedName>
        <fullName evidence="1">Uncharacterized protein</fullName>
    </submittedName>
</protein>
<dbReference type="EMBL" id="BNAL01000042">
    <property type="protein sequence ID" value="GHG10516.1"/>
    <property type="molecule type" value="Genomic_DNA"/>
</dbReference>
<name>A0ABQ3KD94_9DEIO</name>
<proteinExistence type="predicted"/>
<accession>A0ABQ3KD94</accession>
<dbReference type="Proteomes" id="UP000632154">
    <property type="component" value="Unassembled WGS sequence"/>
</dbReference>
<keyword evidence="2" id="KW-1185">Reference proteome</keyword>
<comment type="caution">
    <text evidence="1">The sequence shown here is derived from an EMBL/GenBank/DDBJ whole genome shotgun (WGS) entry which is preliminary data.</text>
</comment>
<gene>
    <name evidence="1" type="ORF">GCM10017783_23710</name>
</gene>
<organism evidence="1 2">
    <name type="scientific">Deinococcus piscis</name>
    <dbReference type="NCBI Taxonomy" id="394230"/>
    <lineage>
        <taxon>Bacteria</taxon>
        <taxon>Thermotogati</taxon>
        <taxon>Deinococcota</taxon>
        <taxon>Deinococci</taxon>
        <taxon>Deinococcales</taxon>
        <taxon>Deinococcaceae</taxon>
        <taxon>Deinococcus</taxon>
    </lineage>
</organism>
<evidence type="ECO:0000313" key="2">
    <source>
        <dbReference type="Proteomes" id="UP000632154"/>
    </source>
</evidence>
<dbReference type="RefSeq" id="WP_268248073.1">
    <property type="nucleotide sequence ID" value="NZ_BNAL01000042.1"/>
</dbReference>
<reference evidence="2" key="1">
    <citation type="journal article" date="2019" name="Int. J. Syst. Evol. Microbiol.">
        <title>The Global Catalogue of Microorganisms (GCM) 10K type strain sequencing project: providing services to taxonomists for standard genome sequencing and annotation.</title>
        <authorList>
            <consortium name="The Broad Institute Genomics Platform"/>
            <consortium name="The Broad Institute Genome Sequencing Center for Infectious Disease"/>
            <person name="Wu L."/>
            <person name="Ma J."/>
        </authorList>
    </citation>
    <scope>NUCLEOTIDE SEQUENCE [LARGE SCALE GENOMIC DNA]</scope>
    <source>
        <strain evidence="2">CGMCC 1.18439</strain>
    </source>
</reference>